<protein>
    <submittedName>
        <fullName evidence="2">Uncharacterized protein</fullName>
    </submittedName>
</protein>
<name>A0A0D7BSC5_9AGAR</name>
<feature type="compositionally biased region" description="Basic residues" evidence="1">
    <location>
        <begin position="53"/>
        <end position="65"/>
    </location>
</feature>
<evidence type="ECO:0000313" key="3">
    <source>
        <dbReference type="Proteomes" id="UP000054007"/>
    </source>
</evidence>
<evidence type="ECO:0000256" key="1">
    <source>
        <dbReference type="SAM" id="MobiDB-lite"/>
    </source>
</evidence>
<feature type="region of interest" description="Disordered" evidence="1">
    <location>
        <begin position="1"/>
        <end position="120"/>
    </location>
</feature>
<feature type="compositionally biased region" description="Low complexity" evidence="1">
    <location>
        <begin position="99"/>
        <end position="120"/>
    </location>
</feature>
<gene>
    <name evidence="2" type="ORF">CYLTODRAFT_486339</name>
</gene>
<reference evidence="2 3" key="1">
    <citation type="journal article" date="2015" name="Fungal Genet. Biol.">
        <title>Evolution of novel wood decay mechanisms in Agaricales revealed by the genome sequences of Fistulina hepatica and Cylindrobasidium torrendii.</title>
        <authorList>
            <person name="Floudas D."/>
            <person name="Held B.W."/>
            <person name="Riley R."/>
            <person name="Nagy L.G."/>
            <person name="Koehler G."/>
            <person name="Ransdell A.S."/>
            <person name="Younus H."/>
            <person name="Chow J."/>
            <person name="Chiniquy J."/>
            <person name="Lipzen A."/>
            <person name="Tritt A."/>
            <person name="Sun H."/>
            <person name="Haridas S."/>
            <person name="LaButti K."/>
            <person name="Ohm R.A."/>
            <person name="Kues U."/>
            <person name="Blanchette R.A."/>
            <person name="Grigoriev I.V."/>
            <person name="Minto R.E."/>
            <person name="Hibbett D.S."/>
        </authorList>
    </citation>
    <scope>NUCLEOTIDE SEQUENCE [LARGE SCALE GENOMIC DNA]</scope>
    <source>
        <strain evidence="2 3">FP15055 ss-10</strain>
    </source>
</reference>
<proteinExistence type="predicted"/>
<feature type="compositionally biased region" description="Low complexity" evidence="1">
    <location>
        <begin position="1"/>
        <end position="31"/>
    </location>
</feature>
<keyword evidence="3" id="KW-1185">Reference proteome</keyword>
<evidence type="ECO:0000313" key="2">
    <source>
        <dbReference type="EMBL" id="KIY72506.1"/>
    </source>
</evidence>
<dbReference type="EMBL" id="KN880443">
    <property type="protein sequence ID" value="KIY72506.1"/>
    <property type="molecule type" value="Genomic_DNA"/>
</dbReference>
<accession>A0A0D7BSC5</accession>
<dbReference type="Proteomes" id="UP000054007">
    <property type="component" value="Unassembled WGS sequence"/>
</dbReference>
<organism evidence="2 3">
    <name type="scientific">Cylindrobasidium torrendii FP15055 ss-10</name>
    <dbReference type="NCBI Taxonomy" id="1314674"/>
    <lineage>
        <taxon>Eukaryota</taxon>
        <taxon>Fungi</taxon>
        <taxon>Dikarya</taxon>
        <taxon>Basidiomycota</taxon>
        <taxon>Agaricomycotina</taxon>
        <taxon>Agaricomycetes</taxon>
        <taxon>Agaricomycetidae</taxon>
        <taxon>Agaricales</taxon>
        <taxon>Marasmiineae</taxon>
        <taxon>Physalacriaceae</taxon>
        <taxon>Cylindrobasidium</taxon>
    </lineage>
</organism>
<feature type="compositionally biased region" description="Polar residues" evidence="1">
    <location>
        <begin position="166"/>
        <end position="178"/>
    </location>
</feature>
<dbReference type="AlphaFoldDB" id="A0A0D7BSC5"/>
<sequence length="185" mass="20515">MSPVRPSIPASARTARRASASSSSNAAISRRLSPRRRTSSPPSVISLADASKRFSKQQHVRRRRATFSPKLRYSRDDGYTDHQTSSQTSSESMEEYSDFSDASSQYSASSPHPLASSSLYKPSLPRELRTCDELDLVFGSIAGDWFSWLTPEMLNASASPLRHRTSYASPTESNIPSDSRQRSLH</sequence>
<feature type="region of interest" description="Disordered" evidence="1">
    <location>
        <begin position="164"/>
        <end position="185"/>
    </location>
</feature>